<name>A0A364V8B6_9CORY</name>
<reference evidence="2 3" key="1">
    <citation type="journal article" date="2018" name="Syst. Appl. Microbiol.">
        <title>Corynebacterium heidelbergense sp. nov., isolated from the preen glands of Egyptian geese (Alopochen aegyptiacus).</title>
        <authorList>
            <person name="Braun M.S."/>
            <person name="Wang E."/>
            <person name="Zimmermann S."/>
            <person name="Wink M."/>
        </authorList>
    </citation>
    <scope>NUCLEOTIDE SEQUENCE [LARGE SCALE GENOMIC DNA]</scope>
    <source>
        <strain evidence="2 3">647</strain>
    </source>
</reference>
<comment type="caution">
    <text evidence="2">The sequence shown here is derived from an EMBL/GenBank/DDBJ whole genome shotgun (WGS) entry which is preliminary data.</text>
</comment>
<dbReference type="InterPro" id="IPR002696">
    <property type="entry name" value="Membr_insert_effic_factor_YidD"/>
</dbReference>
<comment type="function">
    <text evidence="1">Could be involved in insertion of integral membrane proteins into the membrane.</text>
</comment>
<evidence type="ECO:0000313" key="3">
    <source>
        <dbReference type="Proteomes" id="UP000251577"/>
    </source>
</evidence>
<accession>A0A364V8B6</accession>
<keyword evidence="3" id="KW-1185">Reference proteome</keyword>
<keyword evidence="1" id="KW-0472">Membrane</keyword>
<dbReference type="Pfam" id="PF01809">
    <property type="entry name" value="YidD"/>
    <property type="match status" value="1"/>
</dbReference>
<dbReference type="GO" id="GO:0005886">
    <property type="term" value="C:plasma membrane"/>
    <property type="evidence" value="ECO:0007669"/>
    <property type="project" value="UniProtKB-SubCell"/>
</dbReference>
<evidence type="ECO:0000256" key="1">
    <source>
        <dbReference type="HAMAP-Rule" id="MF_00386"/>
    </source>
</evidence>
<protein>
    <recommendedName>
        <fullName evidence="1">Putative membrane protein insertion efficiency factor</fullName>
    </recommendedName>
</protein>
<dbReference type="HAMAP" id="MF_00386">
    <property type="entry name" value="UPF0161_YidD"/>
    <property type="match status" value="1"/>
</dbReference>
<gene>
    <name evidence="2" type="ORF">DLJ54_01410</name>
</gene>
<proteinExistence type="inferred from homology"/>
<dbReference type="NCBIfam" id="TIGR00278">
    <property type="entry name" value="membrane protein insertion efficiency factor YidD"/>
    <property type="match status" value="1"/>
</dbReference>
<organism evidence="2 3">
    <name type="scientific">Corynebacterium heidelbergense</name>
    <dbReference type="NCBI Taxonomy" id="2055947"/>
    <lineage>
        <taxon>Bacteria</taxon>
        <taxon>Bacillati</taxon>
        <taxon>Actinomycetota</taxon>
        <taxon>Actinomycetes</taxon>
        <taxon>Mycobacteriales</taxon>
        <taxon>Corynebacteriaceae</taxon>
        <taxon>Corynebacterium</taxon>
    </lineage>
</organism>
<dbReference type="PANTHER" id="PTHR33383">
    <property type="entry name" value="MEMBRANE PROTEIN INSERTION EFFICIENCY FACTOR-RELATED"/>
    <property type="match status" value="1"/>
</dbReference>
<comment type="subcellular location">
    <subcellularLocation>
        <location evidence="1">Cell membrane</location>
        <topology evidence="1">Peripheral membrane protein</topology>
        <orientation evidence="1">Cytoplasmic side</orientation>
    </subcellularLocation>
</comment>
<keyword evidence="1" id="KW-1003">Cell membrane</keyword>
<evidence type="ECO:0000313" key="2">
    <source>
        <dbReference type="EMBL" id="RAV32869.1"/>
    </source>
</evidence>
<dbReference type="SMART" id="SM01234">
    <property type="entry name" value="Haemolytic"/>
    <property type="match status" value="1"/>
</dbReference>
<sequence>MKSEPEKTVEHGDDRSPLARRCIGFYRAYLSGMKAGPSCRFEPTCSEYALTAFGRFGPIKGFALSAARLARCGPWHPGGWDPVPPRRPGLWQRLLAGRARSEGSSR</sequence>
<dbReference type="PANTHER" id="PTHR33383:SF1">
    <property type="entry name" value="MEMBRANE PROTEIN INSERTION EFFICIENCY FACTOR-RELATED"/>
    <property type="match status" value="1"/>
</dbReference>
<dbReference type="Proteomes" id="UP000251577">
    <property type="component" value="Unassembled WGS sequence"/>
</dbReference>
<dbReference type="AlphaFoldDB" id="A0A364V8B6"/>
<dbReference type="EMBL" id="QHCV01000008">
    <property type="protein sequence ID" value="RAV32869.1"/>
    <property type="molecule type" value="Genomic_DNA"/>
</dbReference>
<dbReference type="RefSeq" id="WP_113630090.1">
    <property type="nucleotide sequence ID" value="NZ_QHCV01000008.1"/>
</dbReference>
<comment type="similarity">
    <text evidence="1">Belongs to the UPF0161 family.</text>
</comment>